<keyword evidence="2" id="KW-0812">Transmembrane</keyword>
<proteinExistence type="predicted"/>
<evidence type="ECO:0000313" key="4">
    <source>
        <dbReference type="EMBL" id="KRO25128.1"/>
    </source>
</evidence>
<evidence type="ECO:0000256" key="2">
    <source>
        <dbReference type="SAM" id="Phobius"/>
    </source>
</evidence>
<sequence>MKKRHLMLLGVALLGWGSLTLPATASDTDSHATVGFYGTYHPAKKSSSESQADQVRPDNPKAKSSSQKATTTKHTADATINNTPLWQRWLPQTDEQRSIWLIIGGLLLLLLLITFKKRKRGTHS</sequence>
<comment type="caution">
    <text evidence="4">The sequence shown here is derived from an EMBL/GenBank/DDBJ whole genome shotgun (WGS) entry which is preliminary data.</text>
</comment>
<evidence type="ECO:0000313" key="5">
    <source>
        <dbReference type="Proteomes" id="UP000050920"/>
    </source>
</evidence>
<name>A0A0R2NH66_9LACO</name>
<keyword evidence="5" id="KW-1185">Reference proteome</keyword>
<keyword evidence="2" id="KW-1133">Transmembrane helix</keyword>
<keyword evidence="2" id="KW-0472">Membrane</keyword>
<evidence type="ECO:0008006" key="6">
    <source>
        <dbReference type="Google" id="ProtNLM"/>
    </source>
</evidence>
<evidence type="ECO:0000256" key="1">
    <source>
        <dbReference type="SAM" id="MobiDB-lite"/>
    </source>
</evidence>
<accession>A0A0R2NH66</accession>
<feature type="compositionally biased region" description="Low complexity" evidence="1">
    <location>
        <begin position="68"/>
        <end position="77"/>
    </location>
</feature>
<dbReference type="NCBIfam" id="TIGR01167">
    <property type="entry name" value="LPXTG_anchor"/>
    <property type="match status" value="1"/>
</dbReference>
<feature type="signal peptide" evidence="3">
    <location>
        <begin position="1"/>
        <end position="25"/>
    </location>
</feature>
<keyword evidence="3" id="KW-0732">Signal</keyword>
<organism evidence="4 5">
    <name type="scientific">Lactiplantibacillus fabifermentans DSM 21115</name>
    <dbReference type="NCBI Taxonomy" id="1413187"/>
    <lineage>
        <taxon>Bacteria</taxon>
        <taxon>Bacillati</taxon>
        <taxon>Bacillota</taxon>
        <taxon>Bacilli</taxon>
        <taxon>Lactobacillales</taxon>
        <taxon>Lactobacillaceae</taxon>
        <taxon>Lactiplantibacillus</taxon>
    </lineage>
</organism>
<feature type="chain" id="PRO_5006421097" description="Gram-positive cocci surface proteins LPxTG domain-containing protein" evidence="3">
    <location>
        <begin position="26"/>
        <end position="124"/>
    </location>
</feature>
<gene>
    <name evidence="4" type="ORF">DY78_GL001291</name>
</gene>
<evidence type="ECO:0000256" key="3">
    <source>
        <dbReference type="SAM" id="SignalP"/>
    </source>
</evidence>
<dbReference type="RefSeq" id="WP_024626329.1">
    <property type="nucleotide sequence ID" value="NZ_AYGX02000154.1"/>
</dbReference>
<feature type="transmembrane region" description="Helical" evidence="2">
    <location>
        <begin position="98"/>
        <end position="115"/>
    </location>
</feature>
<dbReference type="Proteomes" id="UP000050920">
    <property type="component" value="Unassembled WGS sequence"/>
</dbReference>
<protein>
    <recommendedName>
        <fullName evidence="6">Gram-positive cocci surface proteins LPxTG domain-containing protein</fullName>
    </recommendedName>
</protein>
<dbReference type="EMBL" id="AYGX02000154">
    <property type="protein sequence ID" value="KRO25128.1"/>
    <property type="molecule type" value="Genomic_DNA"/>
</dbReference>
<feature type="region of interest" description="Disordered" evidence="1">
    <location>
        <begin position="42"/>
        <end position="77"/>
    </location>
</feature>
<dbReference type="AlphaFoldDB" id="A0A0R2NH66"/>
<reference evidence="4 5" key="1">
    <citation type="journal article" date="2015" name="Genome Announc.">
        <title>Expanding the biotechnology potential of lactobacilli through comparative genomics of 213 strains and associated genera.</title>
        <authorList>
            <person name="Sun Z."/>
            <person name="Harris H.M."/>
            <person name="McCann A."/>
            <person name="Guo C."/>
            <person name="Argimon S."/>
            <person name="Zhang W."/>
            <person name="Yang X."/>
            <person name="Jeffery I.B."/>
            <person name="Cooney J.C."/>
            <person name="Kagawa T.F."/>
            <person name="Liu W."/>
            <person name="Song Y."/>
            <person name="Salvetti E."/>
            <person name="Wrobel A."/>
            <person name="Rasinkangas P."/>
            <person name="Parkhill J."/>
            <person name="Rea M.C."/>
            <person name="O'Sullivan O."/>
            <person name="Ritari J."/>
            <person name="Douillard F.P."/>
            <person name="Paul Ross R."/>
            <person name="Yang R."/>
            <person name="Briner A.E."/>
            <person name="Felis G.E."/>
            <person name="de Vos W.M."/>
            <person name="Barrangou R."/>
            <person name="Klaenhammer T.R."/>
            <person name="Caufield P.W."/>
            <person name="Cui Y."/>
            <person name="Zhang H."/>
            <person name="O'Toole P.W."/>
        </authorList>
    </citation>
    <scope>NUCLEOTIDE SEQUENCE [LARGE SCALE GENOMIC DNA]</scope>
    <source>
        <strain evidence="4 5">DSM 21115</strain>
    </source>
</reference>